<dbReference type="InterPro" id="IPR007526">
    <property type="entry name" value="SWIRM"/>
</dbReference>
<dbReference type="InterPro" id="IPR050281">
    <property type="entry name" value="Flavin_monoamine_oxidase"/>
</dbReference>
<proteinExistence type="inferred from homology"/>
<sequence length="871" mass="97333">MTRSEYIASLGILPELVTSVPYNRLEYYAKSSIPNNKPPEEFARDGIAAAIASRLPPFALHPIEYNVLKDGVNHLHVTTYLNIRNAILQLWRMNHHVSVTRTEAAGCARDPRFFGLAEAAFEILVRHGYINFGVIDIPRCRNNFPYPLPIPEVRRPRLRILVLGAGVAGLGCARQLDGLFKQYDDFLTGYEDAPEIIVLEGRQRLGGRVYSAPLKKDPGDERIHKVDLGGQIVTGFGNGNPMSVIIRKQLGIACHELKDAGELFDEVPGGPVSASLDRRAERLFNDMLDRVSVYRAKPIPQHTVEGDVSLITAGKDPVGDGGRTIARMEANADNSPSLGATLDGQLELVRRLTDLTDQDLRLLNWHYANLEYANATAVHNLSLGSWDQDDGNEFSGKHTMVKDGGYMQVPRALYLYPSKLDVRFRNIVSEVAYDTTAGDESRKKYTVTLASGERISADRVVCTAPLGVLKAGSIAFKPELPVHKLKSIQNLGFGVLNKVVLVYDHCFWDTESDLIGVARDRNSGDPLDQNSYVASRGRFYMFWNCLKVVGKPCLGKFLFCFTSLQSEEVVLRDAHHVLSRMYPTTVIPHPTETIITHWHMDPMSLGSYSFVGPNATGKDYDNLAEPTCDDTLFFAGEATSRTHPATVHGAYLSGLRAAEEVFRSIAGGITLASPLVKPRPKPNLPLQTETVTFPPPPKSAYVGDTPPPEGMQHLARSRQLRDARIAKHNTECTRALSRAIGHEEPLKPEKMQLNPFIIFQKVQWENVRAEADNKRRAALGDPIAKATMADIRGLLSQRWRNLSEEEKKPIIEETNRNRLENERRMKEYKERLAAYELKAKNFKEEWLKNNVSEPDEEEKREMELAKSAGVI</sequence>
<dbReference type="PROSITE" id="PS50934">
    <property type="entry name" value="SWIRM"/>
    <property type="match status" value="1"/>
</dbReference>
<dbReference type="Proteomes" id="UP001498771">
    <property type="component" value="Unassembled WGS sequence"/>
</dbReference>
<reference evidence="8 9" key="1">
    <citation type="submission" date="2024-03" db="EMBL/GenBank/DDBJ databases">
        <title>Genome-scale model development and genomic sequencing of the oleaginous clade Lipomyces.</title>
        <authorList>
            <consortium name="Lawrence Berkeley National Laboratory"/>
            <person name="Czajka J.J."/>
            <person name="Han Y."/>
            <person name="Kim J."/>
            <person name="Mondo S.J."/>
            <person name="Hofstad B.A."/>
            <person name="Robles A."/>
            <person name="Haridas S."/>
            <person name="Riley R."/>
            <person name="LaButti K."/>
            <person name="Pangilinan J."/>
            <person name="Andreopoulos W."/>
            <person name="Lipzen A."/>
            <person name="Yan J."/>
            <person name="Wang M."/>
            <person name="Ng V."/>
            <person name="Grigoriev I.V."/>
            <person name="Spatafora J.W."/>
            <person name="Magnuson J.K."/>
            <person name="Baker S.E."/>
            <person name="Pomraning K.R."/>
        </authorList>
    </citation>
    <scope>NUCLEOTIDE SEQUENCE [LARGE SCALE GENOMIC DNA]</scope>
    <source>
        <strain evidence="8 9">Phaff 52-87</strain>
    </source>
</reference>
<dbReference type="CDD" id="cd00084">
    <property type="entry name" value="HMG-box_SF"/>
    <property type="match status" value="1"/>
</dbReference>
<keyword evidence="2" id="KW-0560">Oxidoreductase</keyword>
<dbReference type="SMART" id="SM00398">
    <property type="entry name" value="HMG"/>
    <property type="match status" value="1"/>
</dbReference>
<dbReference type="Pfam" id="PF01593">
    <property type="entry name" value="Amino_oxidase"/>
    <property type="match status" value="1"/>
</dbReference>
<dbReference type="InterPro" id="IPR002937">
    <property type="entry name" value="Amino_oxidase"/>
</dbReference>
<comment type="similarity">
    <text evidence="1">Belongs to the flavin monoamine oxidase family.</text>
</comment>
<dbReference type="Pfam" id="PF04433">
    <property type="entry name" value="SWIRM"/>
    <property type="match status" value="1"/>
</dbReference>
<name>A0ABR1F584_9ASCO</name>
<evidence type="ECO:0000256" key="5">
    <source>
        <dbReference type="SAM" id="MobiDB-lite"/>
    </source>
</evidence>
<feature type="DNA-binding region" description="HMG box" evidence="3">
    <location>
        <begin position="749"/>
        <end position="829"/>
    </location>
</feature>
<feature type="domain" description="HMG box" evidence="6">
    <location>
        <begin position="749"/>
        <end position="829"/>
    </location>
</feature>
<keyword evidence="4" id="KW-0175">Coiled coil</keyword>
<comment type="caution">
    <text evidence="8">The sequence shown here is derived from an EMBL/GenBank/DDBJ whole genome shotgun (WGS) entry which is preliminary data.</text>
</comment>
<dbReference type="Gene3D" id="1.10.30.10">
    <property type="entry name" value="High mobility group box domain"/>
    <property type="match status" value="1"/>
</dbReference>
<evidence type="ECO:0000256" key="4">
    <source>
        <dbReference type="SAM" id="Coils"/>
    </source>
</evidence>
<dbReference type="InterPro" id="IPR036910">
    <property type="entry name" value="HMG_box_dom_sf"/>
</dbReference>
<feature type="coiled-coil region" evidence="4">
    <location>
        <begin position="811"/>
        <end position="845"/>
    </location>
</feature>
<dbReference type="InterPro" id="IPR036188">
    <property type="entry name" value="FAD/NAD-bd_sf"/>
</dbReference>
<dbReference type="GeneID" id="90035968"/>
<keyword evidence="9" id="KW-1185">Reference proteome</keyword>
<evidence type="ECO:0000259" key="7">
    <source>
        <dbReference type="PROSITE" id="PS50934"/>
    </source>
</evidence>
<dbReference type="SUPFAM" id="SSF46689">
    <property type="entry name" value="Homeodomain-like"/>
    <property type="match status" value="1"/>
</dbReference>
<evidence type="ECO:0000256" key="1">
    <source>
        <dbReference type="ARBA" id="ARBA00005995"/>
    </source>
</evidence>
<gene>
    <name evidence="8" type="ORF">BZA70DRAFT_238679</name>
</gene>
<dbReference type="PANTHER" id="PTHR10742:SF386">
    <property type="entry name" value="LYSINE-SPECIFIC HISTONE DEMETHYLASE 1A"/>
    <property type="match status" value="1"/>
</dbReference>
<dbReference type="PANTHER" id="PTHR10742">
    <property type="entry name" value="FLAVIN MONOAMINE OXIDASE"/>
    <property type="match status" value="1"/>
</dbReference>
<keyword evidence="3" id="KW-0238">DNA-binding</keyword>
<dbReference type="EMBL" id="JBBJBU010000006">
    <property type="protein sequence ID" value="KAK7204972.1"/>
    <property type="molecule type" value="Genomic_DNA"/>
</dbReference>
<dbReference type="Gene3D" id="1.10.10.10">
    <property type="entry name" value="Winged helix-like DNA-binding domain superfamily/Winged helix DNA-binding domain"/>
    <property type="match status" value="1"/>
</dbReference>
<evidence type="ECO:0000313" key="9">
    <source>
        <dbReference type="Proteomes" id="UP001498771"/>
    </source>
</evidence>
<dbReference type="Gene3D" id="3.90.660.10">
    <property type="match status" value="1"/>
</dbReference>
<accession>A0ABR1F584</accession>
<dbReference type="Gene3D" id="3.50.50.60">
    <property type="entry name" value="FAD/NAD(P)-binding domain"/>
    <property type="match status" value="2"/>
</dbReference>
<feature type="region of interest" description="Disordered" evidence="5">
    <location>
        <begin position="850"/>
        <end position="871"/>
    </location>
</feature>
<protein>
    <submittedName>
        <fullName evidence="8">Flavin-containing amine oxidoreductase-domain containing protein</fullName>
    </submittedName>
</protein>
<dbReference type="SUPFAM" id="SSF51905">
    <property type="entry name" value="FAD/NAD(P)-binding domain"/>
    <property type="match status" value="1"/>
</dbReference>
<evidence type="ECO:0000256" key="3">
    <source>
        <dbReference type="PROSITE-ProRule" id="PRU00267"/>
    </source>
</evidence>
<dbReference type="InterPro" id="IPR036388">
    <property type="entry name" value="WH-like_DNA-bd_sf"/>
</dbReference>
<feature type="domain" description="SWIRM" evidence="7">
    <location>
        <begin position="46"/>
        <end position="141"/>
    </location>
</feature>
<dbReference type="SUPFAM" id="SSF47095">
    <property type="entry name" value="HMG-box"/>
    <property type="match status" value="1"/>
</dbReference>
<dbReference type="PROSITE" id="PS50118">
    <property type="entry name" value="HMG_BOX_2"/>
    <property type="match status" value="1"/>
</dbReference>
<feature type="region of interest" description="Disordered" evidence="5">
    <location>
        <begin position="687"/>
        <end position="707"/>
    </location>
</feature>
<dbReference type="InterPro" id="IPR009071">
    <property type="entry name" value="HMG_box_dom"/>
</dbReference>
<organism evidence="8 9">
    <name type="scientific">Myxozyma melibiosi</name>
    <dbReference type="NCBI Taxonomy" id="54550"/>
    <lineage>
        <taxon>Eukaryota</taxon>
        <taxon>Fungi</taxon>
        <taxon>Dikarya</taxon>
        <taxon>Ascomycota</taxon>
        <taxon>Saccharomycotina</taxon>
        <taxon>Lipomycetes</taxon>
        <taxon>Lipomycetales</taxon>
        <taxon>Lipomycetaceae</taxon>
        <taxon>Myxozyma</taxon>
    </lineage>
</organism>
<dbReference type="RefSeq" id="XP_064768005.1">
    <property type="nucleotide sequence ID" value="XM_064910456.1"/>
</dbReference>
<evidence type="ECO:0000256" key="2">
    <source>
        <dbReference type="ARBA" id="ARBA00023002"/>
    </source>
</evidence>
<dbReference type="InterPro" id="IPR009057">
    <property type="entry name" value="Homeodomain-like_sf"/>
</dbReference>
<dbReference type="Pfam" id="PF09011">
    <property type="entry name" value="HMG_box_2"/>
    <property type="match status" value="1"/>
</dbReference>
<dbReference type="SUPFAM" id="SSF54373">
    <property type="entry name" value="FAD-linked reductases, C-terminal domain"/>
    <property type="match status" value="1"/>
</dbReference>
<evidence type="ECO:0000259" key="6">
    <source>
        <dbReference type="PROSITE" id="PS50118"/>
    </source>
</evidence>
<evidence type="ECO:0000313" key="8">
    <source>
        <dbReference type="EMBL" id="KAK7204972.1"/>
    </source>
</evidence>
<keyword evidence="3" id="KW-0539">Nucleus</keyword>